<keyword evidence="1" id="KW-0949">S-adenosyl-L-methionine</keyword>
<dbReference type="EC" id="2.1.1.266" evidence="1"/>
<comment type="function">
    <text evidence="1">Specifically methylates the adenine in position 2030 of 23S rRNA.</text>
</comment>
<dbReference type="GO" id="GO:0070475">
    <property type="term" value="P:rRNA base methylation"/>
    <property type="evidence" value="ECO:0007669"/>
    <property type="project" value="UniProtKB-UniRule"/>
</dbReference>
<dbReference type="SUPFAM" id="SSF53335">
    <property type="entry name" value="S-adenosyl-L-methionine-dependent methyltransferases"/>
    <property type="match status" value="1"/>
</dbReference>
<protein>
    <recommendedName>
        <fullName evidence="1">Ribosomal RNA large subunit methyltransferase J</fullName>
        <ecNumber evidence="1">2.1.1.266</ecNumber>
    </recommendedName>
    <alternativeName>
        <fullName evidence="1">23S rRNA (adenine(2030)-N6)-methyltransferase</fullName>
    </alternativeName>
    <alternativeName>
        <fullName evidence="1">23S rRNA m6A2030 methyltransferase</fullName>
    </alternativeName>
</protein>
<dbReference type="Proteomes" id="UP000199531">
    <property type="component" value="Unassembled WGS sequence"/>
</dbReference>
<name>A0A1H8GWY3_9BURK</name>
<feature type="site" description="Interaction with substrate rRNA" evidence="1">
    <location>
        <position position="4"/>
    </location>
</feature>
<dbReference type="Pfam" id="PF04378">
    <property type="entry name" value="RsmJ"/>
    <property type="match status" value="1"/>
</dbReference>
<dbReference type="HAMAP" id="MF_00934">
    <property type="entry name" value="23SrRNA_methyltr_J"/>
    <property type="match status" value="1"/>
</dbReference>
<feature type="binding site" evidence="1">
    <location>
        <begin position="155"/>
        <end position="156"/>
    </location>
    <ligand>
        <name>S-adenosyl-L-methionine</name>
        <dbReference type="ChEBI" id="CHEBI:59789"/>
    </ligand>
</feature>
<sequence>MFSYRHAFHAGNHADVLKHMTLVAILRYLTSAKDTPLLLADTHAGTGLYRLDSGDAQTSGEASEGVLPLWQQYGPGAPDEARAPEALAAYLQLLAGFNGGEALRKYPGSPFITATLMRAQDQLRLFELHPTDSRLLDNNVAELGRPDAIQVVRNNGFAGLKGLLPPSSRRGLVLIDPSYELKTDYGQVTATVQDALQRFATGCYVVWYPVIPRPEAHDLPRKLKAMAQQAGKSWLHATLAIGRAGDDGARDGLRASGMFIINPPFVLKEQLEQALPVVHRLLKRGSGASWAVEASKA</sequence>
<dbReference type="RefSeq" id="WP_091816167.1">
    <property type="nucleotide sequence ID" value="NZ_FOCW01000002.1"/>
</dbReference>
<accession>A0A1H8GWY3</accession>
<keyword evidence="1" id="KW-0698">rRNA processing</keyword>
<dbReference type="GO" id="GO:0005829">
    <property type="term" value="C:cytosol"/>
    <property type="evidence" value="ECO:0007669"/>
    <property type="project" value="TreeGrafter"/>
</dbReference>
<comment type="subunit">
    <text evidence="1">Monomer.</text>
</comment>
<evidence type="ECO:0000313" key="2">
    <source>
        <dbReference type="EMBL" id="SEN47758.1"/>
    </source>
</evidence>
<evidence type="ECO:0000256" key="1">
    <source>
        <dbReference type="HAMAP-Rule" id="MF_00934"/>
    </source>
</evidence>
<feature type="active site" description="Proton acceptor" evidence="1">
    <location>
        <position position="176"/>
    </location>
</feature>
<dbReference type="GO" id="GO:0036307">
    <property type="term" value="F:23S rRNA (adenine(2030)-N(6))-methyltransferase activity"/>
    <property type="evidence" value="ECO:0007669"/>
    <property type="project" value="UniProtKB-UniRule"/>
</dbReference>
<feature type="binding site" evidence="1">
    <location>
        <position position="19"/>
    </location>
    <ligand>
        <name>S-adenosyl-L-methionine</name>
        <dbReference type="ChEBI" id="CHEBI:59789"/>
    </ligand>
</feature>
<gene>
    <name evidence="1" type="primary">rlmJ</name>
    <name evidence="2" type="ORF">SAMN02745977_01338</name>
</gene>
<feature type="binding site" evidence="1">
    <location>
        <position position="176"/>
    </location>
    <ligand>
        <name>S-adenosyl-L-methionine</name>
        <dbReference type="ChEBI" id="CHEBI:59789"/>
    </ligand>
</feature>
<proteinExistence type="inferred from homology"/>
<dbReference type="InterPro" id="IPR029063">
    <property type="entry name" value="SAM-dependent_MTases_sf"/>
</dbReference>
<keyword evidence="3" id="KW-1185">Reference proteome</keyword>
<dbReference type="AlphaFoldDB" id="A0A1H8GWY3"/>
<dbReference type="Gene3D" id="3.40.50.150">
    <property type="entry name" value="Vaccinia Virus protein VP39"/>
    <property type="match status" value="1"/>
</dbReference>
<comment type="similarity">
    <text evidence="1">Belongs to the RlmJ family.</text>
</comment>
<dbReference type="InterPro" id="IPR007473">
    <property type="entry name" value="RlmJ"/>
</dbReference>
<dbReference type="OrthoDB" id="9791274at2"/>
<dbReference type="EMBL" id="FOCW01000002">
    <property type="protein sequence ID" value="SEN47758.1"/>
    <property type="molecule type" value="Genomic_DNA"/>
</dbReference>
<feature type="binding site" evidence="1">
    <location>
        <position position="43"/>
    </location>
    <ligand>
        <name>S-adenosyl-L-methionine</name>
        <dbReference type="ChEBI" id="CHEBI:59789"/>
    </ligand>
</feature>
<organism evidence="2 3">
    <name type="scientific">Brachymonas denitrificans DSM 15123</name>
    <dbReference type="NCBI Taxonomy" id="1121117"/>
    <lineage>
        <taxon>Bacteria</taxon>
        <taxon>Pseudomonadati</taxon>
        <taxon>Pseudomonadota</taxon>
        <taxon>Betaproteobacteria</taxon>
        <taxon>Burkholderiales</taxon>
        <taxon>Comamonadaceae</taxon>
        <taxon>Brachymonas</taxon>
    </lineage>
</organism>
<evidence type="ECO:0000313" key="3">
    <source>
        <dbReference type="Proteomes" id="UP000199531"/>
    </source>
</evidence>
<dbReference type="STRING" id="1121117.SAMN02745977_01338"/>
<feature type="binding site" evidence="1">
    <location>
        <position position="127"/>
    </location>
    <ligand>
        <name>S-adenosyl-L-methionine</name>
        <dbReference type="ChEBI" id="CHEBI:59789"/>
    </ligand>
</feature>
<reference evidence="2 3" key="1">
    <citation type="submission" date="2016-10" db="EMBL/GenBank/DDBJ databases">
        <authorList>
            <person name="de Groot N.N."/>
        </authorList>
    </citation>
    <scope>NUCLEOTIDE SEQUENCE [LARGE SCALE GENOMIC DNA]</scope>
    <source>
        <strain evidence="2 3">DSM 15123</strain>
    </source>
</reference>
<keyword evidence="1 2" id="KW-0808">Transferase</keyword>
<dbReference type="PANTHER" id="PTHR37426">
    <property type="entry name" value="RIBOSOMAL RNA LARGE SUBUNIT METHYLTRANSFERASE J"/>
    <property type="match status" value="1"/>
</dbReference>
<dbReference type="GO" id="GO:0003723">
    <property type="term" value="F:RNA binding"/>
    <property type="evidence" value="ECO:0007669"/>
    <property type="project" value="UniProtKB-UniRule"/>
</dbReference>
<keyword evidence="1 2" id="KW-0489">Methyltransferase</keyword>
<keyword evidence="1" id="KW-0694">RNA-binding</keyword>
<feature type="binding site" evidence="1">
    <location>
        <position position="109"/>
    </location>
    <ligand>
        <name>S-adenosyl-L-methionine</name>
        <dbReference type="ChEBI" id="CHEBI:59789"/>
    </ligand>
</feature>
<dbReference type="PANTHER" id="PTHR37426:SF1">
    <property type="entry name" value="RIBOSOMAL RNA LARGE SUBUNIT METHYLTRANSFERASE J"/>
    <property type="match status" value="1"/>
</dbReference>
<comment type="catalytic activity">
    <reaction evidence="1">
        <text>adenosine(2030) in 23S rRNA + S-adenosyl-L-methionine = N(6)-methyladenosine(2030) in 23S rRNA + S-adenosyl-L-homocysteine + H(+)</text>
        <dbReference type="Rhea" id="RHEA:43736"/>
        <dbReference type="Rhea" id="RHEA-COMP:10668"/>
        <dbReference type="Rhea" id="RHEA-COMP:10669"/>
        <dbReference type="ChEBI" id="CHEBI:15378"/>
        <dbReference type="ChEBI" id="CHEBI:57856"/>
        <dbReference type="ChEBI" id="CHEBI:59789"/>
        <dbReference type="ChEBI" id="CHEBI:74411"/>
        <dbReference type="ChEBI" id="CHEBI:74449"/>
        <dbReference type="EC" id="2.1.1.266"/>
    </reaction>
</comment>